<dbReference type="Gene3D" id="1.10.390.10">
    <property type="entry name" value="Neutral Protease Domain 2"/>
    <property type="match status" value="1"/>
</dbReference>
<dbReference type="InterPro" id="IPR050344">
    <property type="entry name" value="Peptidase_M1_aminopeptidases"/>
</dbReference>
<dbReference type="PANTHER" id="PTHR11533">
    <property type="entry name" value="PROTEASE M1 ZINC METALLOPROTEASE"/>
    <property type="match status" value="1"/>
</dbReference>
<reference evidence="4" key="1">
    <citation type="submission" date="2022-11" db="UniProtKB">
        <authorList>
            <consortium name="WormBaseParasite"/>
        </authorList>
    </citation>
    <scope>IDENTIFICATION</scope>
</reference>
<dbReference type="GO" id="GO:0005615">
    <property type="term" value="C:extracellular space"/>
    <property type="evidence" value="ECO:0007669"/>
    <property type="project" value="TreeGrafter"/>
</dbReference>
<dbReference type="InterPro" id="IPR024571">
    <property type="entry name" value="ERAP1-like_C_dom"/>
</dbReference>
<dbReference type="AlphaFoldDB" id="A0A914YJI4"/>
<organism evidence="3 4">
    <name type="scientific">Panagrolaimus superbus</name>
    <dbReference type="NCBI Taxonomy" id="310955"/>
    <lineage>
        <taxon>Eukaryota</taxon>
        <taxon>Metazoa</taxon>
        <taxon>Ecdysozoa</taxon>
        <taxon>Nematoda</taxon>
        <taxon>Chromadorea</taxon>
        <taxon>Rhabditida</taxon>
        <taxon>Tylenchina</taxon>
        <taxon>Panagrolaimomorpha</taxon>
        <taxon>Panagrolaimoidea</taxon>
        <taxon>Panagrolaimidae</taxon>
        <taxon>Panagrolaimus</taxon>
    </lineage>
</organism>
<protein>
    <submittedName>
        <fullName evidence="4">ERAP1-like C-terminal domain-containing protein</fullName>
    </submittedName>
</protein>
<dbReference type="FunFam" id="2.60.40.1910:FF:000006">
    <property type="entry name" value="Aminopeptidase"/>
    <property type="match status" value="1"/>
</dbReference>
<dbReference type="GO" id="GO:0005737">
    <property type="term" value="C:cytoplasm"/>
    <property type="evidence" value="ECO:0007669"/>
    <property type="project" value="TreeGrafter"/>
</dbReference>
<dbReference type="SUPFAM" id="SSF55486">
    <property type="entry name" value="Metalloproteases ('zincins'), catalytic domain"/>
    <property type="match status" value="1"/>
</dbReference>
<dbReference type="GO" id="GO:0070006">
    <property type="term" value="F:metalloaminopeptidase activity"/>
    <property type="evidence" value="ECO:0007669"/>
    <property type="project" value="TreeGrafter"/>
</dbReference>
<dbReference type="Gene3D" id="1.10.3480.20">
    <property type="match status" value="1"/>
</dbReference>
<evidence type="ECO:0000313" key="3">
    <source>
        <dbReference type="Proteomes" id="UP000887577"/>
    </source>
</evidence>
<dbReference type="Proteomes" id="UP000887577">
    <property type="component" value="Unplaced"/>
</dbReference>
<feature type="domain" description="ERAP1-like C-terminal" evidence="2">
    <location>
        <begin position="129"/>
        <end position="194"/>
    </location>
</feature>
<dbReference type="GO" id="GO:0043171">
    <property type="term" value="P:peptide catabolic process"/>
    <property type="evidence" value="ECO:0007669"/>
    <property type="project" value="TreeGrafter"/>
</dbReference>
<dbReference type="GO" id="GO:0008270">
    <property type="term" value="F:zinc ion binding"/>
    <property type="evidence" value="ECO:0007669"/>
    <property type="project" value="TreeGrafter"/>
</dbReference>
<keyword evidence="3" id="KW-1185">Reference proteome</keyword>
<dbReference type="Gene3D" id="2.60.40.1910">
    <property type="match status" value="1"/>
</dbReference>
<evidence type="ECO:0000313" key="4">
    <source>
        <dbReference type="WBParaSite" id="PSU_v2.g20500.t1"/>
    </source>
</evidence>
<dbReference type="InterPro" id="IPR027268">
    <property type="entry name" value="Peptidase_M4/M1_CTD_sf"/>
</dbReference>
<dbReference type="PANTHER" id="PTHR11533:SF299">
    <property type="entry name" value="AMINOPEPTIDASE"/>
    <property type="match status" value="1"/>
</dbReference>
<comment type="similarity">
    <text evidence="1">Belongs to the peptidase M1 family.</text>
</comment>
<accession>A0A914YJI4</accession>
<dbReference type="GO" id="GO:0016020">
    <property type="term" value="C:membrane"/>
    <property type="evidence" value="ECO:0007669"/>
    <property type="project" value="TreeGrafter"/>
</dbReference>
<dbReference type="WBParaSite" id="PSU_v2.g20500.t1">
    <property type="protein sequence ID" value="PSU_v2.g20500.t1"/>
    <property type="gene ID" value="PSU_v2.g20500"/>
</dbReference>
<dbReference type="Pfam" id="PF11838">
    <property type="entry name" value="ERAP1_C"/>
    <property type="match status" value="1"/>
</dbReference>
<dbReference type="GO" id="GO:0042277">
    <property type="term" value="F:peptide binding"/>
    <property type="evidence" value="ECO:0007669"/>
    <property type="project" value="TreeGrafter"/>
</dbReference>
<proteinExistence type="inferred from homology"/>
<dbReference type="GO" id="GO:0006508">
    <property type="term" value="P:proteolysis"/>
    <property type="evidence" value="ECO:0007669"/>
    <property type="project" value="TreeGrafter"/>
</dbReference>
<sequence length="207" mass="24412">MYLSLKIYLTKHAYSNAEHTDLWKALTEVVPNNLTSWTGEKFDVDDFAKKWTEQMGYPVVTVSTTTKGVQLSQKRFKMDENSVESSRFKNAKFWYKWDVPIWYTIDGESHPMTWLHTESELNLSNSKDLVFVNSDSDGFYRVKYDDEQMAKINQQLVQDHSKIASRSRARYIDDAFTMAQAGQISYENVLEMSRHEWFAYYCRIFRG</sequence>
<evidence type="ECO:0000259" key="2">
    <source>
        <dbReference type="Pfam" id="PF11838"/>
    </source>
</evidence>
<name>A0A914YJI4_9BILA</name>
<evidence type="ECO:0000256" key="1">
    <source>
        <dbReference type="ARBA" id="ARBA00010136"/>
    </source>
</evidence>